<dbReference type="HOGENOM" id="CLU_009600_0_3_4"/>
<dbReference type="EMBL" id="CP000085">
    <property type="protein sequence ID" value="ABC34408.1"/>
    <property type="molecule type" value="Genomic_DNA"/>
</dbReference>
<dbReference type="GO" id="GO:0004040">
    <property type="term" value="F:amidase activity"/>
    <property type="evidence" value="ECO:0007669"/>
    <property type="project" value="UniProtKB-EC"/>
</dbReference>
<keyword evidence="2" id="KW-0378">Hydrolase</keyword>
<gene>
    <name evidence="2" type="ordered locus">BTH_II0721</name>
</gene>
<protein>
    <submittedName>
        <fullName evidence="2">Glutamyl-tRNA, putative</fullName>
        <ecNumber evidence="2">3.5.1.4</ecNumber>
    </submittedName>
</protein>
<evidence type="ECO:0000259" key="1">
    <source>
        <dbReference type="Pfam" id="PF01425"/>
    </source>
</evidence>
<dbReference type="SUPFAM" id="SSF75304">
    <property type="entry name" value="Amidase signature (AS) enzymes"/>
    <property type="match status" value="1"/>
</dbReference>
<organism evidence="2 3">
    <name type="scientific">Burkholderia thailandensis (strain ATCC 700388 / DSM 13276 / CCUG 48851 / CIP 106301 / E264)</name>
    <dbReference type="NCBI Taxonomy" id="271848"/>
    <lineage>
        <taxon>Bacteria</taxon>
        <taxon>Pseudomonadati</taxon>
        <taxon>Pseudomonadota</taxon>
        <taxon>Betaproteobacteria</taxon>
        <taxon>Burkholderiales</taxon>
        <taxon>Burkholderiaceae</taxon>
        <taxon>Burkholderia</taxon>
        <taxon>pseudomallei group</taxon>
    </lineage>
</organism>
<dbReference type="PANTHER" id="PTHR11895:SF176">
    <property type="entry name" value="AMIDASE AMID-RELATED"/>
    <property type="match status" value="1"/>
</dbReference>
<dbReference type="Pfam" id="PF01425">
    <property type="entry name" value="Amidase"/>
    <property type="match status" value="1"/>
</dbReference>
<dbReference type="InterPro" id="IPR036928">
    <property type="entry name" value="AS_sf"/>
</dbReference>
<feature type="domain" description="Amidase" evidence="1">
    <location>
        <begin position="97"/>
        <end position="514"/>
    </location>
</feature>
<evidence type="ECO:0000313" key="2">
    <source>
        <dbReference type="EMBL" id="ABC34408.1"/>
    </source>
</evidence>
<reference evidence="2 3" key="1">
    <citation type="journal article" date="2005" name="BMC Genomics">
        <title>Bacterial genome adaptation to niches: divergence of the potential virulence genes in three Burkholderia species of different survival strategies.</title>
        <authorList>
            <person name="Kim H.S."/>
            <person name="Schell M.A."/>
            <person name="Yu Y."/>
            <person name="Ulrich R.L."/>
            <person name="Sarria S.H."/>
            <person name="Nierman W.C."/>
            <person name="DeShazer D."/>
        </authorList>
    </citation>
    <scope>NUCLEOTIDE SEQUENCE [LARGE SCALE GENOMIC DNA]</scope>
    <source>
        <strain evidence="3">ATCC 700388 / DSM 13276 / CCUG 48851 / CIP 106301 / E264</strain>
    </source>
</reference>
<dbReference type="InterPro" id="IPR000120">
    <property type="entry name" value="Amidase"/>
</dbReference>
<dbReference type="EC" id="3.5.1.4" evidence="2"/>
<evidence type="ECO:0000313" key="3">
    <source>
        <dbReference type="Proteomes" id="UP000001930"/>
    </source>
</evidence>
<dbReference type="PANTHER" id="PTHR11895">
    <property type="entry name" value="TRANSAMIDASE"/>
    <property type="match status" value="1"/>
</dbReference>
<proteinExistence type="predicted"/>
<accession>Q2T7D1</accession>
<dbReference type="Gene3D" id="3.90.1300.10">
    <property type="entry name" value="Amidase signature (AS) domain"/>
    <property type="match status" value="1"/>
</dbReference>
<keyword evidence="3" id="KW-1185">Reference proteome</keyword>
<dbReference type="AlphaFoldDB" id="Q2T7D1"/>
<dbReference type="InterPro" id="IPR023631">
    <property type="entry name" value="Amidase_dom"/>
</dbReference>
<sequence>MLQSPSIESRRRAVAVPSSCRSTVESRDDGIACGKPSRPFGVPGRRIRAASAATGCRSWPRLFLRDRARPTMRENFEYLSLLDVSSQLRQRRLSPVELTQAILARIARLDPHLNAYIRITAESALADARRAEQEIARGTDRGPLHGVPVAVKDIFDIKGIPTTAGMGIRANAVADEDATVVRRLRSAGAVMLGKLSMTEGAYAEHRTPFAAPRNPWHDAYWPGASSSGSAVAICAGLCYAALASETGGSIRLPAAANGVTGIKPTWGRVSRHRTFELAATLDHVGVIARSAADATAVLEAIAGADPADPTTSRLPVPDFPSALTRELKGVRLGVDDSWLGARLGDAAERAISTAIAVLRELGAEIVAVTLPDVSDMIWDWFPVCAVQTALAHEATYPSRKNEYGASLAALIEQGRALSGTELQRLLLRRQVFRGKLAAVFDVVDIVALPVLADGVPTIERMSKVDDDLIADLHRFTCPFNMAGIPSIVLPCGMSANGLPLVFQMIGTHFSEALLACVADAYQASTEWHLRHPEM</sequence>
<dbReference type="Proteomes" id="UP000001930">
    <property type="component" value="Chromosome II"/>
</dbReference>
<dbReference type="KEGG" id="bte:BTH_II0721"/>
<name>Q2T7D1_BURTA</name>